<reference evidence="1 2" key="1">
    <citation type="submission" date="2019-08" db="EMBL/GenBank/DDBJ databases">
        <title>In-depth cultivation of the pig gut microbiome towards novel bacterial diversity and tailored functional studies.</title>
        <authorList>
            <person name="Wylensek D."/>
            <person name="Hitch T.C.A."/>
            <person name="Clavel T."/>
        </authorList>
    </citation>
    <scope>NUCLEOTIDE SEQUENCE [LARGE SCALE GENOMIC DNA]</scope>
    <source>
        <strain evidence="1 2">WCA-693-APC-MOT-I</strain>
    </source>
</reference>
<dbReference type="EMBL" id="VUMT01000009">
    <property type="protein sequence ID" value="MSS63655.1"/>
    <property type="molecule type" value="Genomic_DNA"/>
</dbReference>
<dbReference type="InterPro" id="IPR010992">
    <property type="entry name" value="IHF-like_DNA-bd_dom_sf"/>
</dbReference>
<evidence type="ECO:0000313" key="1">
    <source>
        <dbReference type="EMBL" id="MSS63655.1"/>
    </source>
</evidence>
<proteinExistence type="predicted"/>
<protein>
    <recommendedName>
        <fullName evidence="3">DNA-binding protein</fullName>
    </recommendedName>
</protein>
<name>A0A6L5XXZ4_9FIRM</name>
<dbReference type="Pfam" id="PF00216">
    <property type="entry name" value="Bac_DNA_binding"/>
    <property type="match status" value="1"/>
</dbReference>
<organism evidence="1 2">
    <name type="scientific">Velocimicrobium porci</name>
    <dbReference type="NCBI Taxonomy" id="2606634"/>
    <lineage>
        <taxon>Bacteria</taxon>
        <taxon>Bacillati</taxon>
        <taxon>Bacillota</taxon>
        <taxon>Clostridia</taxon>
        <taxon>Lachnospirales</taxon>
        <taxon>Lachnospiraceae</taxon>
        <taxon>Velocimicrobium</taxon>
    </lineage>
</organism>
<dbReference type="AlphaFoldDB" id="A0A6L5XXZ4"/>
<dbReference type="SUPFAM" id="SSF47729">
    <property type="entry name" value="IHF-like DNA-binding proteins"/>
    <property type="match status" value="1"/>
</dbReference>
<dbReference type="GO" id="GO:0030527">
    <property type="term" value="F:structural constituent of chromatin"/>
    <property type="evidence" value="ECO:0007669"/>
    <property type="project" value="InterPro"/>
</dbReference>
<evidence type="ECO:0008006" key="3">
    <source>
        <dbReference type="Google" id="ProtNLM"/>
    </source>
</evidence>
<dbReference type="Gene3D" id="4.10.520.10">
    <property type="entry name" value="IHF-like DNA-binding proteins"/>
    <property type="match status" value="1"/>
</dbReference>
<dbReference type="InterPro" id="IPR000119">
    <property type="entry name" value="Hist_DNA-bd"/>
</dbReference>
<dbReference type="Proteomes" id="UP000482209">
    <property type="component" value="Unassembled WGS sequence"/>
</dbReference>
<dbReference type="RefSeq" id="WP_154519063.1">
    <property type="nucleotide sequence ID" value="NZ_VUMT01000009.1"/>
</dbReference>
<evidence type="ECO:0000313" key="2">
    <source>
        <dbReference type="Proteomes" id="UP000482209"/>
    </source>
</evidence>
<gene>
    <name evidence="1" type="ORF">FYJ58_07165</name>
</gene>
<keyword evidence="2" id="KW-1185">Reference proteome</keyword>
<comment type="caution">
    <text evidence="1">The sequence shown here is derived from an EMBL/GenBank/DDBJ whole genome shotgun (WGS) entry which is preliminary data.</text>
</comment>
<sequence>MDELKKIGISPYKMAGRIAKKADNKIYKREYVYDILKMYMEEIQSALLRGERVQISGVGTIIPEVKTRENYSLPCCNKADGNPPYTAMRMSRTNTLHDKMNEKLLENIENGIYGLEKLPFSKQQMTYLKNGGFIPEDAEFKECNENYEEE</sequence>
<dbReference type="GO" id="GO:0003677">
    <property type="term" value="F:DNA binding"/>
    <property type="evidence" value="ECO:0007669"/>
    <property type="project" value="InterPro"/>
</dbReference>
<accession>A0A6L5XXZ4</accession>